<dbReference type="RefSeq" id="WP_188214977.1">
    <property type="nucleotide sequence ID" value="NZ_BAABGH010000004.1"/>
</dbReference>
<dbReference type="InterPro" id="IPR001173">
    <property type="entry name" value="Glyco_trans_2-like"/>
</dbReference>
<keyword evidence="3" id="KW-1185">Reference proteome</keyword>
<protein>
    <submittedName>
        <fullName evidence="2">Glycosyltransferase family 2 protein</fullName>
    </submittedName>
</protein>
<name>A0A8J6U9V5_9FLAO</name>
<proteinExistence type="predicted"/>
<reference evidence="2" key="1">
    <citation type="journal article" date="2013" name="Int. J. Syst. Evol. Microbiol.">
        <title>Aestuariibaculum suncheonense gen. nov., sp. nov., a marine bacterium of the family Flavobacteriaceae isolated from a tidal flat and emended descriptions of the genera Gaetbulibacter and Tamlana.</title>
        <authorList>
            <person name="Jeong S.H."/>
            <person name="Park M.S."/>
            <person name="Jin H.M."/>
            <person name="Lee K."/>
            <person name="Park W."/>
            <person name="Jeon C.O."/>
        </authorList>
    </citation>
    <scope>NUCLEOTIDE SEQUENCE</scope>
    <source>
        <strain evidence="2">SC17</strain>
    </source>
</reference>
<dbReference type="Gene3D" id="3.90.550.10">
    <property type="entry name" value="Spore Coat Polysaccharide Biosynthesis Protein SpsA, Chain A"/>
    <property type="match status" value="1"/>
</dbReference>
<dbReference type="EMBL" id="JACVXC010000001">
    <property type="protein sequence ID" value="MBD0834508.1"/>
    <property type="molecule type" value="Genomic_DNA"/>
</dbReference>
<dbReference type="SUPFAM" id="SSF53448">
    <property type="entry name" value="Nucleotide-diphospho-sugar transferases"/>
    <property type="match status" value="1"/>
</dbReference>
<comment type="caution">
    <text evidence="2">The sequence shown here is derived from an EMBL/GenBank/DDBJ whole genome shotgun (WGS) entry which is preliminary data.</text>
</comment>
<dbReference type="Proteomes" id="UP000602057">
    <property type="component" value="Unassembled WGS sequence"/>
</dbReference>
<dbReference type="PANTHER" id="PTHR22916:SF3">
    <property type="entry name" value="UDP-GLCNAC:BETAGAL BETA-1,3-N-ACETYLGLUCOSAMINYLTRANSFERASE-LIKE PROTEIN 1"/>
    <property type="match status" value="1"/>
</dbReference>
<organism evidence="2 3">
    <name type="scientific">Aestuariibaculum suncheonense</name>
    <dbReference type="NCBI Taxonomy" id="1028745"/>
    <lineage>
        <taxon>Bacteria</taxon>
        <taxon>Pseudomonadati</taxon>
        <taxon>Bacteroidota</taxon>
        <taxon>Flavobacteriia</taxon>
        <taxon>Flavobacteriales</taxon>
        <taxon>Flavobacteriaceae</taxon>
    </lineage>
</organism>
<dbReference type="AlphaFoldDB" id="A0A8J6U9V5"/>
<dbReference type="CDD" id="cd00761">
    <property type="entry name" value="Glyco_tranf_GTA_type"/>
    <property type="match status" value="1"/>
</dbReference>
<feature type="domain" description="Glycosyltransferase 2-like" evidence="1">
    <location>
        <begin position="3"/>
        <end position="169"/>
    </location>
</feature>
<evidence type="ECO:0000313" key="3">
    <source>
        <dbReference type="Proteomes" id="UP000602057"/>
    </source>
</evidence>
<dbReference type="PANTHER" id="PTHR22916">
    <property type="entry name" value="GLYCOSYLTRANSFERASE"/>
    <property type="match status" value="1"/>
</dbReference>
<dbReference type="GO" id="GO:0016758">
    <property type="term" value="F:hexosyltransferase activity"/>
    <property type="evidence" value="ECO:0007669"/>
    <property type="project" value="UniProtKB-ARBA"/>
</dbReference>
<evidence type="ECO:0000259" key="1">
    <source>
        <dbReference type="Pfam" id="PF00535"/>
    </source>
</evidence>
<sequence>MLSILIPTYNYNVYPLVFSLVQQLSIQNISYEVIVLDDGSQNHYRLQNEKINNFNFCKFLINKNNLGLSSTRNLLIKASKYNYVLFIDGDSVIFDSNYIKNYIQAINNNLNIIYGGRIHPKAIGHSNQKLRWKYGKYVEDKLCDVRTQSPYKTLMFNNTLIKKDLLKKIQFDSTITKYGHEDTLLAYQISLLQFKVTHINNPVEHGDIDLNTIFIAKTISGLDNLKSIYKKNLIEIDFITLLKWYDKLFRFKLHYIFILFHHLLQNVMIKNLESQFPSLLVFKLFKICHFCYTCNQEID</sequence>
<gene>
    <name evidence="2" type="ORF">ICJ84_03560</name>
</gene>
<dbReference type="Pfam" id="PF00535">
    <property type="entry name" value="Glycos_transf_2"/>
    <property type="match status" value="1"/>
</dbReference>
<evidence type="ECO:0000313" key="2">
    <source>
        <dbReference type="EMBL" id="MBD0834508.1"/>
    </source>
</evidence>
<accession>A0A8J6U9V5</accession>
<dbReference type="InterPro" id="IPR029044">
    <property type="entry name" value="Nucleotide-diphossugar_trans"/>
</dbReference>
<reference evidence="2" key="2">
    <citation type="submission" date="2020-09" db="EMBL/GenBank/DDBJ databases">
        <authorList>
            <person name="Wu Z."/>
        </authorList>
    </citation>
    <scope>NUCLEOTIDE SEQUENCE</scope>
    <source>
        <strain evidence="2">SC17</strain>
    </source>
</reference>